<dbReference type="AlphaFoldDB" id="A0A0R1E0H6"/>
<feature type="signal peptide" evidence="1">
    <location>
        <begin position="1"/>
        <end position="15"/>
    </location>
</feature>
<dbReference type="Proteomes" id="UP000002282">
    <property type="component" value="Chromosome 3L"/>
</dbReference>
<evidence type="ECO:0000256" key="1">
    <source>
        <dbReference type="SAM" id="SignalP"/>
    </source>
</evidence>
<name>A0A0R1E0H6_DROYA</name>
<feature type="chain" id="PRO_5012407392" evidence="1">
    <location>
        <begin position="16"/>
        <end position="56"/>
    </location>
</feature>
<keyword evidence="3" id="KW-1185">Reference proteome</keyword>
<gene>
    <name evidence="2" type="primary">Dyak\GE27549</name>
    <name evidence="2" type="synonym">GE27549</name>
    <name evidence="2" type="ORF">Dyak_GE27549</name>
</gene>
<evidence type="ECO:0000313" key="3">
    <source>
        <dbReference type="Proteomes" id="UP000002282"/>
    </source>
</evidence>
<sequence>MLLFLVFLASRPCLGYYDIIKSEVLTAHNEHRRTWTVPEFIESEELSQEAREYAIV</sequence>
<proteinExistence type="predicted"/>
<dbReference type="EMBL" id="CM000159">
    <property type="protein sequence ID" value="KRK02270.1"/>
    <property type="molecule type" value="Genomic_DNA"/>
</dbReference>
<dbReference type="OrthoDB" id="337038at2759"/>
<protein>
    <submittedName>
        <fullName evidence="2">Uncharacterized protein, isoform A</fullName>
    </submittedName>
</protein>
<keyword evidence="1" id="KW-0732">Signal</keyword>
<organism evidence="2 3">
    <name type="scientific">Drosophila yakuba</name>
    <name type="common">Fruit fly</name>
    <dbReference type="NCBI Taxonomy" id="7245"/>
    <lineage>
        <taxon>Eukaryota</taxon>
        <taxon>Metazoa</taxon>
        <taxon>Ecdysozoa</taxon>
        <taxon>Arthropoda</taxon>
        <taxon>Hexapoda</taxon>
        <taxon>Insecta</taxon>
        <taxon>Pterygota</taxon>
        <taxon>Neoptera</taxon>
        <taxon>Endopterygota</taxon>
        <taxon>Diptera</taxon>
        <taxon>Brachycera</taxon>
        <taxon>Muscomorpha</taxon>
        <taxon>Ephydroidea</taxon>
        <taxon>Drosophilidae</taxon>
        <taxon>Drosophila</taxon>
        <taxon>Sophophora</taxon>
    </lineage>
</organism>
<evidence type="ECO:0000313" key="2">
    <source>
        <dbReference type="EMBL" id="KRK02270.1"/>
    </source>
</evidence>
<reference evidence="2 3" key="1">
    <citation type="journal article" date="2007" name="Nature">
        <title>Evolution of genes and genomes on the Drosophila phylogeny.</title>
        <authorList>
            <consortium name="Drosophila 12 Genomes Consortium"/>
            <person name="Clark A.G."/>
            <person name="Eisen M.B."/>
            <person name="Smith D.R."/>
            <person name="Bergman C.M."/>
            <person name="Oliver B."/>
            <person name="Markow T.A."/>
            <person name="Kaufman T.C."/>
            <person name="Kellis M."/>
            <person name="Gelbart W."/>
            <person name="Iyer V.N."/>
            <person name="Pollard D.A."/>
            <person name="Sackton T.B."/>
            <person name="Larracuente A.M."/>
            <person name="Singh N.D."/>
            <person name="Abad J.P."/>
            <person name="Abt D.N."/>
            <person name="Adryan B."/>
            <person name="Aguade M."/>
            <person name="Akashi H."/>
            <person name="Anderson W.W."/>
            <person name="Aquadro C.F."/>
            <person name="Ardell D.H."/>
            <person name="Arguello R."/>
            <person name="Artieri C.G."/>
            <person name="Barbash D.A."/>
            <person name="Barker D."/>
            <person name="Barsanti P."/>
            <person name="Batterham P."/>
            <person name="Batzoglou S."/>
            <person name="Begun D."/>
            <person name="Bhutkar A."/>
            <person name="Blanco E."/>
            <person name="Bosak S.A."/>
            <person name="Bradley R.K."/>
            <person name="Brand A.D."/>
            <person name="Brent M.R."/>
            <person name="Brooks A.N."/>
            <person name="Brown R.H."/>
            <person name="Butlin R.K."/>
            <person name="Caggese C."/>
            <person name="Calvi B.R."/>
            <person name="Bernardo de Carvalho A."/>
            <person name="Caspi A."/>
            <person name="Castrezana S."/>
            <person name="Celniker S.E."/>
            <person name="Chang J.L."/>
            <person name="Chapple C."/>
            <person name="Chatterji S."/>
            <person name="Chinwalla A."/>
            <person name="Civetta A."/>
            <person name="Clifton S.W."/>
            <person name="Comeron J.M."/>
            <person name="Costello J.C."/>
            <person name="Coyne J.A."/>
            <person name="Daub J."/>
            <person name="David R.G."/>
            <person name="Delcher A.L."/>
            <person name="Delehaunty K."/>
            <person name="Do C.B."/>
            <person name="Ebling H."/>
            <person name="Edwards K."/>
            <person name="Eickbush T."/>
            <person name="Evans J.D."/>
            <person name="Filipski A."/>
            <person name="Findeiss S."/>
            <person name="Freyhult E."/>
            <person name="Fulton L."/>
            <person name="Fulton R."/>
            <person name="Garcia A.C."/>
            <person name="Gardiner A."/>
            <person name="Garfield D.A."/>
            <person name="Garvin B.E."/>
            <person name="Gibson G."/>
            <person name="Gilbert D."/>
            <person name="Gnerre S."/>
            <person name="Godfrey J."/>
            <person name="Good R."/>
            <person name="Gotea V."/>
            <person name="Gravely B."/>
            <person name="Greenberg A.J."/>
            <person name="Griffiths-Jones S."/>
            <person name="Gross S."/>
            <person name="Guigo R."/>
            <person name="Gustafson E.A."/>
            <person name="Haerty W."/>
            <person name="Hahn M.W."/>
            <person name="Halligan D.L."/>
            <person name="Halpern A.L."/>
            <person name="Halter G.M."/>
            <person name="Han M.V."/>
            <person name="Heger A."/>
            <person name="Hillier L."/>
            <person name="Hinrichs A.S."/>
            <person name="Holmes I."/>
            <person name="Hoskins R.A."/>
            <person name="Hubisz M.J."/>
            <person name="Hultmark D."/>
            <person name="Huntley M.A."/>
            <person name="Jaffe D.B."/>
            <person name="Jagadeeshan S."/>
            <person name="Jeck W.R."/>
            <person name="Johnson J."/>
            <person name="Jones C.D."/>
            <person name="Jordan W.C."/>
            <person name="Karpen G.H."/>
            <person name="Kataoka E."/>
            <person name="Keightley P.D."/>
            <person name="Kheradpour P."/>
            <person name="Kirkness E.F."/>
            <person name="Koerich L.B."/>
            <person name="Kristiansen K."/>
            <person name="Kudrna D."/>
            <person name="Kulathinal R.J."/>
            <person name="Kumar S."/>
            <person name="Kwok R."/>
            <person name="Lander E."/>
            <person name="Langley C.H."/>
            <person name="Lapoint R."/>
            <person name="Lazzaro B.P."/>
            <person name="Lee S.J."/>
            <person name="Levesque L."/>
            <person name="Li R."/>
            <person name="Lin C.F."/>
            <person name="Lin M.F."/>
            <person name="Lindblad-Toh K."/>
            <person name="Llopart A."/>
            <person name="Long M."/>
            <person name="Low L."/>
            <person name="Lozovsky E."/>
            <person name="Lu J."/>
            <person name="Luo M."/>
            <person name="Machado C.A."/>
            <person name="Makalowski W."/>
            <person name="Marzo M."/>
            <person name="Matsuda M."/>
            <person name="Matzkin L."/>
            <person name="McAllister B."/>
            <person name="McBride C.S."/>
            <person name="McKernan B."/>
            <person name="McKernan K."/>
            <person name="Mendez-Lago M."/>
            <person name="Minx P."/>
            <person name="Mollenhauer M.U."/>
            <person name="Montooth K."/>
            <person name="Mount S.M."/>
            <person name="Mu X."/>
            <person name="Myers E."/>
            <person name="Negre B."/>
            <person name="Newfeld S."/>
            <person name="Nielsen R."/>
            <person name="Noor M.A."/>
            <person name="O'Grady P."/>
            <person name="Pachter L."/>
            <person name="Papaceit M."/>
            <person name="Parisi M.J."/>
            <person name="Parisi M."/>
            <person name="Parts L."/>
            <person name="Pedersen J.S."/>
            <person name="Pesole G."/>
            <person name="Phillippy A.M."/>
            <person name="Ponting C.P."/>
            <person name="Pop M."/>
            <person name="Porcelli D."/>
            <person name="Powell J.R."/>
            <person name="Prohaska S."/>
            <person name="Pruitt K."/>
            <person name="Puig M."/>
            <person name="Quesneville H."/>
            <person name="Ram K.R."/>
            <person name="Rand D."/>
            <person name="Rasmussen M.D."/>
            <person name="Reed L.K."/>
            <person name="Reenan R."/>
            <person name="Reily A."/>
            <person name="Remington K.A."/>
            <person name="Rieger T.T."/>
            <person name="Ritchie M.G."/>
            <person name="Robin C."/>
            <person name="Rogers Y.H."/>
            <person name="Rohde C."/>
            <person name="Rozas J."/>
            <person name="Rubenfield M.J."/>
            <person name="Ruiz A."/>
            <person name="Russo S."/>
            <person name="Salzberg S.L."/>
            <person name="Sanchez-Gracia A."/>
            <person name="Saranga D.J."/>
            <person name="Sato H."/>
            <person name="Schaeffer S.W."/>
            <person name="Schatz M.C."/>
            <person name="Schlenke T."/>
            <person name="Schwartz R."/>
            <person name="Segarra C."/>
            <person name="Singh R.S."/>
            <person name="Sirot L."/>
            <person name="Sirota M."/>
            <person name="Sisneros N.B."/>
            <person name="Smith C.D."/>
            <person name="Smith T.F."/>
            <person name="Spieth J."/>
            <person name="Stage D.E."/>
            <person name="Stark A."/>
            <person name="Stephan W."/>
            <person name="Strausberg R.L."/>
            <person name="Strempel S."/>
            <person name="Sturgill D."/>
            <person name="Sutton G."/>
            <person name="Sutton G.G."/>
            <person name="Tao W."/>
            <person name="Teichmann S."/>
            <person name="Tobari Y.N."/>
            <person name="Tomimura Y."/>
            <person name="Tsolas J.M."/>
            <person name="Valente V.L."/>
            <person name="Venter E."/>
            <person name="Venter J.C."/>
            <person name="Vicario S."/>
            <person name="Vieira F.G."/>
            <person name="Vilella A.J."/>
            <person name="Villasante A."/>
            <person name="Walenz B."/>
            <person name="Wang J."/>
            <person name="Wasserman M."/>
            <person name="Watts T."/>
            <person name="Wilson D."/>
            <person name="Wilson R.K."/>
            <person name="Wing R.A."/>
            <person name="Wolfner M.F."/>
            <person name="Wong A."/>
            <person name="Wong G.K."/>
            <person name="Wu C.I."/>
            <person name="Wu G."/>
            <person name="Yamamoto D."/>
            <person name="Yang H.P."/>
            <person name="Yang S.P."/>
            <person name="Yorke J.A."/>
            <person name="Yoshida K."/>
            <person name="Zdobnov E."/>
            <person name="Zhang P."/>
            <person name="Zhang Y."/>
            <person name="Zimin A.V."/>
            <person name="Baldwin J."/>
            <person name="Abdouelleil A."/>
            <person name="Abdulkadir J."/>
            <person name="Abebe A."/>
            <person name="Abera B."/>
            <person name="Abreu J."/>
            <person name="Acer S.C."/>
            <person name="Aftuck L."/>
            <person name="Alexander A."/>
            <person name="An P."/>
            <person name="Anderson E."/>
            <person name="Anderson S."/>
            <person name="Arachi H."/>
            <person name="Azer M."/>
            <person name="Bachantsang P."/>
            <person name="Barry A."/>
            <person name="Bayul T."/>
            <person name="Berlin A."/>
            <person name="Bessette D."/>
            <person name="Bloom T."/>
            <person name="Blye J."/>
            <person name="Boguslavskiy L."/>
            <person name="Bonnet C."/>
            <person name="Boukhgalter B."/>
            <person name="Bourzgui I."/>
            <person name="Brown A."/>
            <person name="Cahill P."/>
            <person name="Channer S."/>
            <person name="Cheshatsang Y."/>
            <person name="Chuda L."/>
            <person name="Citroen M."/>
            <person name="Collymore A."/>
            <person name="Cooke P."/>
            <person name="Costello M."/>
            <person name="D'Aco K."/>
            <person name="Daza R."/>
            <person name="De Haan G."/>
            <person name="DeGray S."/>
            <person name="DeMaso C."/>
            <person name="Dhargay N."/>
            <person name="Dooley K."/>
            <person name="Dooley E."/>
            <person name="Doricent M."/>
            <person name="Dorje P."/>
            <person name="Dorjee K."/>
            <person name="Dupes A."/>
            <person name="Elong R."/>
            <person name="Falk J."/>
            <person name="Farina A."/>
            <person name="Faro S."/>
            <person name="Ferguson D."/>
            <person name="Fisher S."/>
            <person name="Foley C.D."/>
            <person name="Franke A."/>
            <person name="Friedrich D."/>
            <person name="Gadbois L."/>
            <person name="Gearin G."/>
            <person name="Gearin C.R."/>
            <person name="Giannoukos G."/>
            <person name="Goode T."/>
            <person name="Graham J."/>
            <person name="Grandbois E."/>
            <person name="Grewal S."/>
            <person name="Gyaltsen K."/>
            <person name="Hafez N."/>
            <person name="Hagos B."/>
            <person name="Hall J."/>
            <person name="Henson C."/>
            <person name="Hollinger A."/>
            <person name="Honan T."/>
            <person name="Huard M.D."/>
            <person name="Hughes L."/>
            <person name="Hurhula B."/>
            <person name="Husby M.E."/>
            <person name="Kamat A."/>
            <person name="Kanga B."/>
            <person name="Kashin S."/>
            <person name="Khazanovich D."/>
            <person name="Kisner P."/>
            <person name="Lance K."/>
            <person name="Lara M."/>
            <person name="Lee W."/>
            <person name="Lennon N."/>
            <person name="Letendre F."/>
            <person name="LeVine R."/>
            <person name="Lipovsky A."/>
            <person name="Liu X."/>
            <person name="Liu J."/>
            <person name="Liu S."/>
            <person name="Lokyitsang T."/>
            <person name="Lokyitsang Y."/>
            <person name="Lubonja R."/>
            <person name="Lui A."/>
            <person name="MacDonald P."/>
            <person name="Magnisalis V."/>
            <person name="Maru K."/>
            <person name="Matthews C."/>
            <person name="McCusker W."/>
            <person name="McDonough S."/>
            <person name="Mehta T."/>
            <person name="Meldrim J."/>
            <person name="Meneus L."/>
            <person name="Mihai O."/>
            <person name="Mihalev A."/>
            <person name="Mihova T."/>
            <person name="Mittelman R."/>
            <person name="Mlenga V."/>
            <person name="Montmayeur A."/>
            <person name="Mulrain L."/>
            <person name="Navidi A."/>
            <person name="Naylor J."/>
            <person name="Negash T."/>
            <person name="Nguyen T."/>
            <person name="Nguyen N."/>
            <person name="Nicol R."/>
            <person name="Norbu C."/>
            <person name="Norbu N."/>
            <person name="Novod N."/>
            <person name="O'Neill B."/>
            <person name="Osman S."/>
            <person name="Markiewicz E."/>
            <person name="Oyono O.L."/>
            <person name="Patti C."/>
            <person name="Phunkhang P."/>
            <person name="Pierre F."/>
            <person name="Priest M."/>
            <person name="Raghuraman S."/>
            <person name="Rege F."/>
            <person name="Reyes R."/>
            <person name="Rise C."/>
            <person name="Rogov P."/>
            <person name="Ross K."/>
            <person name="Ryan E."/>
            <person name="Settipalli S."/>
            <person name="Shea T."/>
            <person name="Sherpa N."/>
            <person name="Shi L."/>
            <person name="Shih D."/>
            <person name="Sparrow T."/>
            <person name="Spaulding J."/>
            <person name="Stalker J."/>
            <person name="Stange-Thomann N."/>
            <person name="Stavropoulos S."/>
            <person name="Stone C."/>
            <person name="Strader C."/>
            <person name="Tesfaye S."/>
            <person name="Thomson T."/>
            <person name="Thoulutsang Y."/>
            <person name="Thoulutsang D."/>
            <person name="Topham K."/>
            <person name="Topping I."/>
            <person name="Tsamla T."/>
            <person name="Vassiliev H."/>
            <person name="Vo A."/>
            <person name="Wangchuk T."/>
            <person name="Wangdi T."/>
            <person name="Weiand M."/>
            <person name="Wilkinson J."/>
            <person name="Wilson A."/>
            <person name="Yadav S."/>
            <person name="Young G."/>
            <person name="Yu Q."/>
            <person name="Zembek L."/>
            <person name="Zhong D."/>
            <person name="Zimmer A."/>
            <person name="Zwirko Z."/>
            <person name="Jaffe D.B."/>
            <person name="Alvarez P."/>
            <person name="Brockman W."/>
            <person name="Butler J."/>
            <person name="Chin C."/>
            <person name="Gnerre S."/>
            <person name="Grabherr M."/>
            <person name="Kleber M."/>
            <person name="Mauceli E."/>
            <person name="MacCallum I."/>
        </authorList>
    </citation>
    <scope>NUCLEOTIDE SEQUENCE [LARGE SCALE GENOMIC DNA]</scope>
    <source>
        <strain evidence="3">Tai18E2 / Tucson 14021-0261.01</strain>
    </source>
</reference>
<reference evidence="2 3" key="2">
    <citation type="journal article" date="2007" name="PLoS Biol.">
        <title>Principles of genome evolution in the Drosophila melanogaster species group.</title>
        <authorList>
            <person name="Ranz J.M."/>
            <person name="Maurin D."/>
            <person name="Chan Y.S."/>
            <person name="von Grotthuss M."/>
            <person name="Hillier L.W."/>
            <person name="Roote J."/>
            <person name="Ashburner M."/>
            <person name="Bergman C.M."/>
        </authorList>
    </citation>
    <scope>NUCLEOTIDE SEQUENCE [LARGE SCALE GENOMIC DNA]</scope>
    <source>
        <strain evidence="3">Tai18E2 / Tucson 14021-0261.01</strain>
    </source>
</reference>
<accession>A0A0R1E0H6</accession>